<proteinExistence type="predicted"/>
<organism evidence="2 3">
    <name type="scientific">Flavisolibacter ginsenosidimutans</name>
    <dbReference type="NCBI Taxonomy" id="661481"/>
    <lineage>
        <taxon>Bacteria</taxon>
        <taxon>Pseudomonadati</taxon>
        <taxon>Bacteroidota</taxon>
        <taxon>Chitinophagia</taxon>
        <taxon>Chitinophagales</taxon>
        <taxon>Chitinophagaceae</taxon>
        <taxon>Flavisolibacter</taxon>
    </lineage>
</organism>
<dbReference type="KEGG" id="fgg:FSB75_12810"/>
<protein>
    <submittedName>
        <fullName evidence="2">Toll/interleukin-1 receptor domain-containing protein</fullName>
    </submittedName>
</protein>
<accession>A0A5B8UK18</accession>
<dbReference type="OrthoDB" id="7285215at2"/>
<dbReference type="EMBL" id="CP042433">
    <property type="protein sequence ID" value="QEC56742.1"/>
    <property type="molecule type" value="Genomic_DNA"/>
</dbReference>
<dbReference type="AlphaFoldDB" id="A0A5B8UK18"/>
<dbReference type="Pfam" id="PF13676">
    <property type="entry name" value="TIR_2"/>
    <property type="match status" value="1"/>
</dbReference>
<keyword evidence="2" id="KW-0675">Receptor</keyword>
<dbReference type="RefSeq" id="WP_146788086.1">
    <property type="nucleotide sequence ID" value="NZ_BAABIO010000003.1"/>
</dbReference>
<dbReference type="Gene3D" id="3.40.50.10140">
    <property type="entry name" value="Toll/interleukin-1 receptor homology (TIR) domain"/>
    <property type="match status" value="1"/>
</dbReference>
<sequence>MVIIDNNTDEGKNEQGKDYIVRELLNNNGVFNFYLLDGRRFKNETERFAIIESLKNEGYIRRVEGAIGQTYMLTDRFRNEQLMMYKDLAVRKLDQMPDSEISLNQFISELLVPDMYQSDFKKFLELGGYIIITTKTRQGDFFKKGHQMSLYFLNSLMQENKARQKNSASLQKNIVQERSTSESLNTIDMKSAEHKKLKIFIGWSGEKSMAMAKRLYEWLPSIVPDIVIFFSPAISGGANWSNEIARWLKEADYGILCLTNDNLNSPWINFEAGALWKGIGETPVCPLLLNINSRQLTGPLNTFQSKNFDEEGIKQLCRLLAEKTNLDARRVDISFKGIWHQLNKEMNDDLERISKAEPQDQRPYGLKITSPIELNELSTPVRVSGTYDILPPHGIVHAIVLNPRTNEYWPKKHLMYDKRNKTWETEVDIDIKSTQAEERIILIATIGPCMKTLIDFRKKVYDKTKQALGLDDSPILHDDIDVHDEIKIKIASNKKL</sequence>
<gene>
    <name evidence="2" type="ORF">FSB75_12810</name>
</gene>
<keyword evidence="3" id="KW-1185">Reference proteome</keyword>
<dbReference type="GO" id="GO:0007165">
    <property type="term" value="P:signal transduction"/>
    <property type="evidence" value="ECO:0007669"/>
    <property type="project" value="InterPro"/>
</dbReference>
<evidence type="ECO:0000313" key="3">
    <source>
        <dbReference type="Proteomes" id="UP000321204"/>
    </source>
</evidence>
<dbReference type="SUPFAM" id="SSF52200">
    <property type="entry name" value="Toll/Interleukin receptor TIR domain"/>
    <property type="match status" value="1"/>
</dbReference>
<evidence type="ECO:0000259" key="1">
    <source>
        <dbReference type="Pfam" id="PF13676"/>
    </source>
</evidence>
<name>A0A5B8UK18_9BACT</name>
<feature type="domain" description="TIR" evidence="1">
    <location>
        <begin position="199"/>
        <end position="316"/>
    </location>
</feature>
<dbReference type="InterPro" id="IPR000157">
    <property type="entry name" value="TIR_dom"/>
</dbReference>
<evidence type="ECO:0000313" key="2">
    <source>
        <dbReference type="EMBL" id="QEC56742.1"/>
    </source>
</evidence>
<dbReference type="InterPro" id="IPR035897">
    <property type="entry name" value="Toll_tir_struct_dom_sf"/>
</dbReference>
<reference evidence="2 3" key="1">
    <citation type="journal article" date="2015" name="Int. J. Syst. Evol. Microbiol.">
        <title>Flavisolibacter ginsenosidimutans sp. nov., with ginsenoside-converting activity isolated from soil used for cultivating ginseng.</title>
        <authorList>
            <person name="Zhao Y."/>
            <person name="Liu Q."/>
            <person name="Kang M.S."/>
            <person name="Jin F."/>
            <person name="Yu H."/>
            <person name="Im W.T."/>
        </authorList>
    </citation>
    <scope>NUCLEOTIDE SEQUENCE [LARGE SCALE GENOMIC DNA]</scope>
    <source>
        <strain evidence="2 3">Gsoil 636</strain>
    </source>
</reference>
<dbReference type="Proteomes" id="UP000321204">
    <property type="component" value="Chromosome"/>
</dbReference>